<sequence>GWYLGQELFFRSGEREAGGWESKCEHLISTDHLEVIGNIYENKEMLNG</sequence>
<name>A0A0F9AGG3_9ZZZZ</name>
<organism evidence="1">
    <name type="scientific">marine sediment metagenome</name>
    <dbReference type="NCBI Taxonomy" id="412755"/>
    <lineage>
        <taxon>unclassified sequences</taxon>
        <taxon>metagenomes</taxon>
        <taxon>ecological metagenomes</taxon>
    </lineage>
</organism>
<dbReference type="InterPro" id="IPR023385">
    <property type="entry name" value="YopX-like_C"/>
</dbReference>
<dbReference type="EMBL" id="LAZR01054869">
    <property type="protein sequence ID" value="KKK77614.1"/>
    <property type="molecule type" value="Genomic_DNA"/>
</dbReference>
<feature type="non-terminal residue" evidence="1">
    <location>
        <position position="1"/>
    </location>
</feature>
<protein>
    <submittedName>
        <fullName evidence="1">Uncharacterized protein</fullName>
    </submittedName>
</protein>
<dbReference type="AlphaFoldDB" id="A0A0F9AGG3"/>
<dbReference type="SUPFAM" id="SSF159006">
    <property type="entry name" value="YopX-like"/>
    <property type="match status" value="1"/>
</dbReference>
<comment type="caution">
    <text evidence="1">The sequence shown here is derived from an EMBL/GenBank/DDBJ whole genome shotgun (WGS) entry which is preliminary data.</text>
</comment>
<gene>
    <name evidence="1" type="ORF">LCGC14_2851790</name>
</gene>
<reference evidence="1" key="1">
    <citation type="journal article" date="2015" name="Nature">
        <title>Complex archaea that bridge the gap between prokaryotes and eukaryotes.</title>
        <authorList>
            <person name="Spang A."/>
            <person name="Saw J.H."/>
            <person name="Jorgensen S.L."/>
            <person name="Zaremba-Niedzwiedzka K."/>
            <person name="Martijn J."/>
            <person name="Lind A.E."/>
            <person name="van Eijk R."/>
            <person name="Schleper C."/>
            <person name="Guy L."/>
            <person name="Ettema T.J."/>
        </authorList>
    </citation>
    <scope>NUCLEOTIDE SEQUENCE</scope>
</reference>
<evidence type="ECO:0000313" key="1">
    <source>
        <dbReference type="EMBL" id="KKK77614.1"/>
    </source>
</evidence>
<proteinExistence type="predicted"/>
<dbReference type="Gene3D" id="2.30.30.290">
    <property type="entry name" value="YopX-like domains"/>
    <property type="match status" value="1"/>
</dbReference>
<accession>A0A0F9AGG3</accession>